<reference evidence="1" key="1">
    <citation type="journal article" date="2014" name="Front. Microbiol.">
        <title>High frequency of phylogenetically diverse reductive dehalogenase-homologous genes in deep subseafloor sedimentary metagenomes.</title>
        <authorList>
            <person name="Kawai M."/>
            <person name="Futagami T."/>
            <person name="Toyoda A."/>
            <person name="Takaki Y."/>
            <person name="Nishi S."/>
            <person name="Hori S."/>
            <person name="Arai W."/>
            <person name="Tsubouchi T."/>
            <person name="Morono Y."/>
            <person name="Uchiyama I."/>
            <person name="Ito T."/>
            <person name="Fujiyama A."/>
            <person name="Inagaki F."/>
            <person name="Takami H."/>
        </authorList>
    </citation>
    <scope>NUCLEOTIDE SEQUENCE</scope>
    <source>
        <strain evidence="1">Expedition CK06-06</strain>
    </source>
</reference>
<proteinExistence type="predicted"/>
<feature type="non-terminal residue" evidence="1">
    <location>
        <position position="1"/>
    </location>
</feature>
<name>X1EFU1_9ZZZZ</name>
<gene>
    <name evidence="1" type="ORF">S01H4_53670</name>
</gene>
<evidence type="ECO:0000313" key="1">
    <source>
        <dbReference type="EMBL" id="GAH07523.1"/>
    </source>
</evidence>
<sequence>YKKQTKVKGSSQLLVNNGPYVGEKLGPLQ</sequence>
<accession>X1EFU1</accession>
<protein>
    <submittedName>
        <fullName evidence="1">Uncharacterized protein</fullName>
    </submittedName>
</protein>
<comment type="caution">
    <text evidence="1">The sequence shown here is derived from an EMBL/GenBank/DDBJ whole genome shotgun (WGS) entry which is preliminary data.</text>
</comment>
<dbReference type="AlphaFoldDB" id="X1EFU1"/>
<dbReference type="EMBL" id="BART01030809">
    <property type="protein sequence ID" value="GAH07523.1"/>
    <property type="molecule type" value="Genomic_DNA"/>
</dbReference>
<organism evidence="1">
    <name type="scientific">marine sediment metagenome</name>
    <dbReference type="NCBI Taxonomy" id="412755"/>
    <lineage>
        <taxon>unclassified sequences</taxon>
        <taxon>metagenomes</taxon>
        <taxon>ecological metagenomes</taxon>
    </lineage>
</organism>